<accession>A0A382J0G5</accession>
<evidence type="ECO:0000313" key="1">
    <source>
        <dbReference type="EMBL" id="SVC05298.1"/>
    </source>
</evidence>
<gene>
    <name evidence="1" type="ORF">METZ01_LOCUS258152</name>
</gene>
<dbReference type="AlphaFoldDB" id="A0A382J0G5"/>
<dbReference type="Gene3D" id="3.40.50.620">
    <property type="entry name" value="HUPs"/>
    <property type="match status" value="1"/>
</dbReference>
<dbReference type="EMBL" id="UINC01070841">
    <property type="protein sequence ID" value="SVC05298.1"/>
    <property type="molecule type" value="Genomic_DNA"/>
</dbReference>
<proteinExistence type="predicted"/>
<dbReference type="SUPFAM" id="SSF52402">
    <property type="entry name" value="Adenine nucleotide alpha hydrolases-like"/>
    <property type="match status" value="1"/>
</dbReference>
<name>A0A382J0G5_9ZZZZ</name>
<feature type="non-terminal residue" evidence="1">
    <location>
        <position position="67"/>
    </location>
</feature>
<organism evidence="1">
    <name type="scientific">marine metagenome</name>
    <dbReference type="NCBI Taxonomy" id="408172"/>
    <lineage>
        <taxon>unclassified sequences</taxon>
        <taxon>metagenomes</taxon>
        <taxon>ecological metagenomes</taxon>
    </lineage>
</organism>
<protein>
    <submittedName>
        <fullName evidence="1">Uncharacterized protein</fullName>
    </submittedName>
</protein>
<reference evidence="1" key="1">
    <citation type="submission" date="2018-05" db="EMBL/GenBank/DDBJ databases">
        <authorList>
            <person name="Lanie J.A."/>
            <person name="Ng W.-L."/>
            <person name="Kazmierczak K.M."/>
            <person name="Andrzejewski T.M."/>
            <person name="Davidsen T.M."/>
            <person name="Wayne K.J."/>
            <person name="Tettelin H."/>
            <person name="Glass J.I."/>
            <person name="Rusch D."/>
            <person name="Podicherti R."/>
            <person name="Tsui H.-C.T."/>
            <person name="Winkler M.E."/>
        </authorList>
    </citation>
    <scope>NUCLEOTIDE SEQUENCE</scope>
</reference>
<sequence>MLVDTHAIISQMDLFGILQEFREKICPDLWNDGLVVGVSGGPDSLALLHILSRFSELPSQTIIAHLD</sequence>
<dbReference type="InterPro" id="IPR014729">
    <property type="entry name" value="Rossmann-like_a/b/a_fold"/>
</dbReference>